<gene>
    <name evidence="1" type="ORF">Taro_054141</name>
</gene>
<evidence type="ECO:0000313" key="1">
    <source>
        <dbReference type="EMBL" id="MQM21107.1"/>
    </source>
</evidence>
<name>A0A843XQA5_COLES</name>
<proteinExistence type="predicted"/>
<sequence>MFDVPYEDMVRGARSGSSFARRLSSGRASMASALGPYVPPPLAVASGPFAPPPPRVASMTESFYAYYASSSRDFLRSFYGPSASTPPVFVAGSSTVPQIEDVVNLPEGGGRFYDGTLR</sequence>
<keyword evidence="2" id="KW-1185">Reference proteome</keyword>
<dbReference type="Proteomes" id="UP000652761">
    <property type="component" value="Unassembled WGS sequence"/>
</dbReference>
<reference evidence="1" key="1">
    <citation type="submission" date="2017-07" db="EMBL/GenBank/DDBJ databases">
        <title>Taro Niue Genome Assembly and Annotation.</title>
        <authorList>
            <person name="Atibalentja N."/>
            <person name="Keating K."/>
            <person name="Fields C.J."/>
        </authorList>
    </citation>
    <scope>NUCLEOTIDE SEQUENCE</scope>
    <source>
        <strain evidence="1">Niue_2</strain>
        <tissue evidence="1">Leaf</tissue>
    </source>
</reference>
<organism evidence="1 2">
    <name type="scientific">Colocasia esculenta</name>
    <name type="common">Wild taro</name>
    <name type="synonym">Arum esculentum</name>
    <dbReference type="NCBI Taxonomy" id="4460"/>
    <lineage>
        <taxon>Eukaryota</taxon>
        <taxon>Viridiplantae</taxon>
        <taxon>Streptophyta</taxon>
        <taxon>Embryophyta</taxon>
        <taxon>Tracheophyta</taxon>
        <taxon>Spermatophyta</taxon>
        <taxon>Magnoliopsida</taxon>
        <taxon>Liliopsida</taxon>
        <taxon>Araceae</taxon>
        <taxon>Aroideae</taxon>
        <taxon>Colocasieae</taxon>
        <taxon>Colocasia</taxon>
    </lineage>
</organism>
<accession>A0A843XQA5</accession>
<evidence type="ECO:0000313" key="2">
    <source>
        <dbReference type="Proteomes" id="UP000652761"/>
    </source>
</evidence>
<dbReference type="EMBL" id="NMUH01010607">
    <property type="protein sequence ID" value="MQM21107.1"/>
    <property type="molecule type" value="Genomic_DNA"/>
</dbReference>
<comment type="caution">
    <text evidence="1">The sequence shown here is derived from an EMBL/GenBank/DDBJ whole genome shotgun (WGS) entry which is preliminary data.</text>
</comment>
<protein>
    <submittedName>
        <fullName evidence="1">Uncharacterized protein</fullName>
    </submittedName>
</protein>
<dbReference type="AlphaFoldDB" id="A0A843XQA5"/>